<dbReference type="InterPro" id="IPR010513">
    <property type="entry name" value="KEN_dom"/>
</dbReference>
<feature type="domain" description="Protein kinase" evidence="5">
    <location>
        <begin position="103"/>
        <end position="384"/>
    </location>
</feature>
<dbReference type="PANTHER" id="PTHR13954">
    <property type="entry name" value="IRE1-RELATED"/>
    <property type="match status" value="1"/>
</dbReference>
<dbReference type="EMBL" id="OX459125">
    <property type="protein sequence ID" value="CAI9115827.1"/>
    <property type="molecule type" value="Genomic_DNA"/>
</dbReference>
<evidence type="ECO:0000256" key="1">
    <source>
        <dbReference type="ARBA" id="ARBA00022729"/>
    </source>
</evidence>
<dbReference type="SMART" id="SM00580">
    <property type="entry name" value="PUG"/>
    <property type="match status" value="1"/>
</dbReference>
<organism evidence="7 8">
    <name type="scientific">Oldenlandia corymbosa var. corymbosa</name>
    <dbReference type="NCBI Taxonomy" id="529605"/>
    <lineage>
        <taxon>Eukaryota</taxon>
        <taxon>Viridiplantae</taxon>
        <taxon>Streptophyta</taxon>
        <taxon>Embryophyta</taxon>
        <taxon>Tracheophyta</taxon>
        <taxon>Spermatophyta</taxon>
        <taxon>Magnoliopsida</taxon>
        <taxon>eudicotyledons</taxon>
        <taxon>Gunneridae</taxon>
        <taxon>Pentapetalae</taxon>
        <taxon>asterids</taxon>
        <taxon>lamiids</taxon>
        <taxon>Gentianales</taxon>
        <taxon>Rubiaceae</taxon>
        <taxon>Rubioideae</taxon>
        <taxon>Spermacoceae</taxon>
        <taxon>Hedyotis-Oldenlandia complex</taxon>
        <taxon>Oldenlandia</taxon>
    </lineage>
</organism>
<gene>
    <name evidence="7" type="ORF">OLC1_LOCUS22273</name>
</gene>
<evidence type="ECO:0000256" key="4">
    <source>
        <dbReference type="SAM" id="Phobius"/>
    </source>
</evidence>
<proteinExistence type="predicted"/>
<keyword evidence="3" id="KW-0067">ATP-binding</keyword>
<evidence type="ECO:0000259" key="6">
    <source>
        <dbReference type="PROSITE" id="PS51392"/>
    </source>
</evidence>
<dbReference type="GO" id="GO:0006397">
    <property type="term" value="P:mRNA processing"/>
    <property type="evidence" value="ECO:0007669"/>
    <property type="project" value="InterPro"/>
</dbReference>
<dbReference type="Pfam" id="PF00069">
    <property type="entry name" value="Pkinase"/>
    <property type="match status" value="1"/>
</dbReference>
<dbReference type="InterPro" id="IPR038357">
    <property type="entry name" value="KEN_sf"/>
</dbReference>
<dbReference type="SUPFAM" id="SSF56112">
    <property type="entry name" value="Protein kinase-like (PK-like)"/>
    <property type="match status" value="1"/>
</dbReference>
<keyword evidence="4" id="KW-1133">Transmembrane helix</keyword>
<dbReference type="GO" id="GO:0051082">
    <property type="term" value="F:unfolded protein binding"/>
    <property type="evidence" value="ECO:0007669"/>
    <property type="project" value="TreeGrafter"/>
</dbReference>
<dbReference type="AlphaFoldDB" id="A0AAV1E821"/>
<name>A0AAV1E821_OLDCO</name>
<evidence type="ECO:0000259" key="5">
    <source>
        <dbReference type="PROSITE" id="PS50011"/>
    </source>
</evidence>
<dbReference type="PROSITE" id="PS50011">
    <property type="entry name" value="PROTEIN_KINASE_DOM"/>
    <property type="match status" value="1"/>
</dbReference>
<protein>
    <submittedName>
        <fullName evidence="7">OLC1v1016828C1</fullName>
    </submittedName>
</protein>
<feature type="domain" description="KEN" evidence="6">
    <location>
        <begin position="387"/>
        <end position="527"/>
    </location>
</feature>
<feature type="transmembrane region" description="Helical" evidence="4">
    <location>
        <begin position="56"/>
        <end position="74"/>
    </location>
</feature>
<dbReference type="Gene3D" id="3.30.200.20">
    <property type="entry name" value="Phosphorylase Kinase, domain 1"/>
    <property type="match status" value="1"/>
</dbReference>
<sequence>MDYQAFLEFLRERERRAMPDLIIFGKGILLVLSILFCLAILLMTYRGFVYGQVKEALASLVSLIVGAIMVRAIYVKSRVLQIGELAITNTVISEGANGTAVFEGTYEYVHDGAYAYVLEGTPQRVAVKRLDKRVHNDSGVYKKIKNLRRANGHPNIAQLFGVKNDPDYLYVCLEHCICNIGDLVRMFSPHNLGDANDNARMDEARNSLQGIQLWEQANNGDHRRPSPTLLRLMMEMAVGLDYLCQSKRMVHRNLKPENILISNEPSLRIKLSDMGLSNKRLPAGHRVGLGPGWQPKEVILGNKRLTRAVDSFGLGCVYFFCITAGRHPFGGDDLERRQNIENGNQANLMLLANLPEANELISRMLSHIPKRRPTAEEVLIHPLFWDEDTRLSFLCDTSDKLTARDLNGQLLNPQLIIAVNGTSGTVLPPDTFPDGEWIHALNPQLQPWGNGYTLNSVKELVRLIRNKYVHYSEHRDNIKLILGSLEVNPTAYYNYFGTRFPNLLIQVYKVMKQHCRHEEVFARYFRSVRNI</sequence>
<dbReference type="InterPro" id="IPR045133">
    <property type="entry name" value="IRE1/2-like"/>
</dbReference>
<dbReference type="GO" id="GO:0004521">
    <property type="term" value="F:RNA endonuclease activity"/>
    <property type="evidence" value="ECO:0007669"/>
    <property type="project" value="InterPro"/>
</dbReference>
<evidence type="ECO:0000256" key="2">
    <source>
        <dbReference type="ARBA" id="ARBA00022741"/>
    </source>
</evidence>
<dbReference type="InterPro" id="IPR000719">
    <property type="entry name" value="Prot_kinase_dom"/>
</dbReference>
<dbReference type="Pfam" id="PF06479">
    <property type="entry name" value="Ribonuc_2-5A"/>
    <property type="match status" value="1"/>
</dbReference>
<dbReference type="Gene3D" id="1.20.1440.180">
    <property type="entry name" value="KEN domain"/>
    <property type="match status" value="1"/>
</dbReference>
<keyword evidence="8" id="KW-1185">Reference proteome</keyword>
<dbReference type="Proteomes" id="UP001161247">
    <property type="component" value="Chromosome 8"/>
</dbReference>
<keyword evidence="1" id="KW-0732">Signal</keyword>
<dbReference type="PANTHER" id="PTHR13954:SF6">
    <property type="entry name" value="NON-SPECIFIC SERINE_THREONINE PROTEIN KINASE"/>
    <property type="match status" value="1"/>
</dbReference>
<dbReference type="GO" id="GO:0036498">
    <property type="term" value="P:IRE1-mediated unfolded protein response"/>
    <property type="evidence" value="ECO:0007669"/>
    <property type="project" value="TreeGrafter"/>
</dbReference>
<dbReference type="GO" id="GO:1990604">
    <property type="term" value="C:IRE1-TRAF2-ASK1 complex"/>
    <property type="evidence" value="ECO:0007669"/>
    <property type="project" value="TreeGrafter"/>
</dbReference>
<evidence type="ECO:0000313" key="8">
    <source>
        <dbReference type="Proteomes" id="UP001161247"/>
    </source>
</evidence>
<keyword evidence="2" id="KW-0547">Nucleotide-binding</keyword>
<evidence type="ECO:0000256" key="3">
    <source>
        <dbReference type="ARBA" id="ARBA00022840"/>
    </source>
</evidence>
<accession>A0AAV1E821</accession>
<keyword evidence="4" id="KW-0472">Membrane</keyword>
<keyword evidence="4" id="KW-0812">Transmembrane</keyword>
<dbReference type="GO" id="GO:0005524">
    <property type="term" value="F:ATP binding"/>
    <property type="evidence" value="ECO:0007669"/>
    <property type="project" value="UniProtKB-KW"/>
</dbReference>
<dbReference type="Gene3D" id="1.10.510.10">
    <property type="entry name" value="Transferase(Phosphotransferase) domain 1"/>
    <property type="match status" value="1"/>
</dbReference>
<evidence type="ECO:0000313" key="7">
    <source>
        <dbReference type="EMBL" id="CAI9115827.1"/>
    </source>
</evidence>
<reference evidence="7" key="1">
    <citation type="submission" date="2023-03" db="EMBL/GenBank/DDBJ databases">
        <authorList>
            <person name="Julca I."/>
        </authorList>
    </citation>
    <scope>NUCLEOTIDE SEQUENCE</scope>
</reference>
<dbReference type="InterPro" id="IPR011009">
    <property type="entry name" value="Kinase-like_dom_sf"/>
</dbReference>
<dbReference type="PROSITE" id="PS51392">
    <property type="entry name" value="KEN"/>
    <property type="match status" value="1"/>
</dbReference>
<dbReference type="GO" id="GO:0004674">
    <property type="term" value="F:protein serine/threonine kinase activity"/>
    <property type="evidence" value="ECO:0007669"/>
    <property type="project" value="InterPro"/>
</dbReference>
<feature type="transmembrane region" description="Helical" evidence="4">
    <location>
        <begin position="21"/>
        <end position="44"/>
    </location>
</feature>